<keyword evidence="5" id="KW-1185">Reference proteome</keyword>
<feature type="compositionally biased region" description="Basic residues" evidence="3">
    <location>
        <begin position="102"/>
        <end position="115"/>
    </location>
</feature>
<dbReference type="GO" id="GO:0000460">
    <property type="term" value="P:maturation of 5.8S rRNA"/>
    <property type="evidence" value="ECO:0007669"/>
    <property type="project" value="TreeGrafter"/>
</dbReference>
<evidence type="ECO:0000256" key="2">
    <source>
        <dbReference type="ARBA" id="ARBA00017475"/>
    </source>
</evidence>
<dbReference type="PANTHER" id="PTHR13245:SF14">
    <property type="entry name" value="RRP15-LIKE PROTEIN"/>
    <property type="match status" value="1"/>
</dbReference>
<evidence type="ECO:0000256" key="3">
    <source>
        <dbReference type="SAM" id="MobiDB-lite"/>
    </source>
</evidence>
<dbReference type="OMA" id="HERDRMG"/>
<dbReference type="Pfam" id="PF07890">
    <property type="entry name" value="Rrp15p"/>
    <property type="match status" value="1"/>
</dbReference>
<evidence type="ECO:0000256" key="4">
    <source>
        <dbReference type="SAM" id="SignalP"/>
    </source>
</evidence>
<feature type="compositionally biased region" description="Basic and acidic residues" evidence="3">
    <location>
        <begin position="199"/>
        <end position="212"/>
    </location>
</feature>
<protein>
    <recommendedName>
        <fullName evidence="2">RRP15-like protein</fullName>
    </recommendedName>
</protein>
<evidence type="ECO:0000313" key="6">
    <source>
        <dbReference type="WBParaSite" id="HCON_00161260-00002"/>
    </source>
</evidence>
<dbReference type="InterPro" id="IPR012459">
    <property type="entry name" value="Rrp15"/>
</dbReference>
<dbReference type="WBParaSite" id="HCON_00161260-00002">
    <property type="protein sequence ID" value="HCON_00161260-00002"/>
    <property type="gene ID" value="HCON_00161260"/>
</dbReference>
<feature type="signal peptide" evidence="4">
    <location>
        <begin position="1"/>
        <end position="22"/>
    </location>
</feature>
<sequence>NLFKLLILFFYSIVLNNSCVCGFYTFQVDLDRFVTFSYAVIPSIAETHMKLGNGDVLEVYEESEEEIHESEGSDDDEQTHGRKFKTELVNTVALHSEPTEKSKKRKLLKKKKKLTKSQLSEKRKLTQERKLLGLVKPDVTTNREKERLLKRIATKGVVQLFNAVAERQRVLAEEMSKKMTAKERRETMKRLQGDTFHVYPEKSHDDVMKMETKEEEEDEDFVKRENESE</sequence>
<dbReference type="PANTHER" id="PTHR13245">
    <property type="entry name" value="RRP15-LIKE PROTEIN"/>
    <property type="match status" value="1"/>
</dbReference>
<dbReference type="GO" id="GO:0000470">
    <property type="term" value="P:maturation of LSU-rRNA"/>
    <property type="evidence" value="ECO:0007669"/>
    <property type="project" value="TreeGrafter"/>
</dbReference>
<comment type="similarity">
    <text evidence="1">Belongs to the RRP15 family.</text>
</comment>
<feature type="chain" id="PRO_5029561613" description="RRP15-like protein" evidence="4">
    <location>
        <begin position="23"/>
        <end position="229"/>
    </location>
</feature>
<keyword evidence="4" id="KW-0732">Signal</keyword>
<feature type="region of interest" description="Disordered" evidence="3">
    <location>
        <begin position="179"/>
        <end position="229"/>
    </location>
</feature>
<name>A0A7I4YYD1_HAECO</name>
<proteinExistence type="inferred from homology"/>
<dbReference type="AlphaFoldDB" id="A0A7I4YYD1"/>
<evidence type="ECO:0000313" key="5">
    <source>
        <dbReference type="Proteomes" id="UP000025227"/>
    </source>
</evidence>
<feature type="region of interest" description="Disordered" evidence="3">
    <location>
        <begin position="97"/>
        <end position="122"/>
    </location>
</feature>
<dbReference type="Proteomes" id="UP000025227">
    <property type="component" value="Unplaced"/>
</dbReference>
<accession>A0A7I4YYD1</accession>
<dbReference type="GO" id="GO:0030687">
    <property type="term" value="C:preribosome, large subunit precursor"/>
    <property type="evidence" value="ECO:0007669"/>
    <property type="project" value="TreeGrafter"/>
</dbReference>
<reference evidence="6" key="1">
    <citation type="submission" date="2020-12" db="UniProtKB">
        <authorList>
            <consortium name="WormBaseParasite"/>
        </authorList>
    </citation>
    <scope>IDENTIFICATION</scope>
    <source>
        <strain evidence="6">MHco3</strain>
    </source>
</reference>
<organism evidence="5 6">
    <name type="scientific">Haemonchus contortus</name>
    <name type="common">Barber pole worm</name>
    <dbReference type="NCBI Taxonomy" id="6289"/>
    <lineage>
        <taxon>Eukaryota</taxon>
        <taxon>Metazoa</taxon>
        <taxon>Ecdysozoa</taxon>
        <taxon>Nematoda</taxon>
        <taxon>Chromadorea</taxon>
        <taxon>Rhabditida</taxon>
        <taxon>Rhabditina</taxon>
        <taxon>Rhabditomorpha</taxon>
        <taxon>Strongyloidea</taxon>
        <taxon>Trichostrongylidae</taxon>
        <taxon>Haemonchus</taxon>
    </lineage>
</organism>
<dbReference type="OrthoDB" id="20949at2759"/>
<evidence type="ECO:0000256" key="1">
    <source>
        <dbReference type="ARBA" id="ARBA00007462"/>
    </source>
</evidence>
<feature type="compositionally biased region" description="Basic and acidic residues" evidence="3">
    <location>
        <begin position="179"/>
        <end position="192"/>
    </location>
</feature>